<evidence type="ECO:0000313" key="2">
    <source>
        <dbReference type="EMBL" id="KAF0291872.1"/>
    </source>
</evidence>
<reference evidence="2 3" key="1">
    <citation type="submission" date="2019-07" db="EMBL/GenBank/DDBJ databases">
        <title>Draft genome assembly of a fouling barnacle, Amphibalanus amphitrite (Darwin, 1854): The first reference genome for Thecostraca.</title>
        <authorList>
            <person name="Kim W."/>
        </authorList>
    </citation>
    <scope>NUCLEOTIDE SEQUENCE [LARGE SCALE GENOMIC DNA]</scope>
    <source>
        <strain evidence="2">SNU_AA5</strain>
        <tissue evidence="2">Soma without cirri and trophi</tissue>
    </source>
</reference>
<name>A0A6A4VMH4_AMPAM</name>
<comment type="caution">
    <text evidence="2">The sequence shown here is derived from an EMBL/GenBank/DDBJ whole genome shotgun (WGS) entry which is preliminary data.</text>
</comment>
<gene>
    <name evidence="2" type="ORF">FJT64_010080</name>
</gene>
<dbReference type="AlphaFoldDB" id="A0A6A4VMH4"/>
<sequence>MASMVRETTLSVRTDTDNDALRVPDGIETVLVNDSAQRVIIPEGVQVVRLQAGKPSAGHPAPATRDGATDSPLWLLEHAGSERAEPLQRPKRDAMTVTAAPPRPAEAERSLSLPSVPDSPPAPAVAADEPRAPLASLSADDEPDVFDDVPLRPPAGAERAVVREQPGRNGTAGRPAEQLRQPLVARGHTHVAHGHAHVVHPKWREQFQLEHEHSRPMTRKAGRFCADVLCCWLGV</sequence>
<dbReference type="Proteomes" id="UP000440578">
    <property type="component" value="Unassembled WGS sequence"/>
</dbReference>
<feature type="region of interest" description="Disordered" evidence="1">
    <location>
        <begin position="81"/>
        <end position="145"/>
    </location>
</feature>
<accession>A0A6A4VMH4</accession>
<dbReference type="EMBL" id="VIIS01001850">
    <property type="protein sequence ID" value="KAF0291872.1"/>
    <property type="molecule type" value="Genomic_DNA"/>
</dbReference>
<protein>
    <submittedName>
        <fullName evidence="2">Uncharacterized protein</fullName>
    </submittedName>
</protein>
<evidence type="ECO:0000313" key="3">
    <source>
        <dbReference type="Proteomes" id="UP000440578"/>
    </source>
</evidence>
<evidence type="ECO:0000256" key="1">
    <source>
        <dbReference type="SAM" id="MobiDB-lite"/>
    </source>
</evidence>
<feature type="compositionally biased region" description="Basic and acidic residues" evidence="1">
    <location>
        <begin position="81"/>
        <end position="94"/>
    </location>
</feature>
<keyword evidence="3" id="KW-1185">Reference proteome</keyword>
<organism evidence="2 3">
    <name type="scientific">Amphibalanus amphitrite</name>
    <name type="common">Striped barnacle</name>
    <name type="synonym">Balanus amphitrite</name>
    <dbReference type="NCBI Taxonomy" id="1232801"/>
    <lineage>
        <taxon>Eukaryota</taxon>
        <taxon>Metazoa</taxon>
        <taxon>Ecdysozoa</taxon>
        <taxon>Arthropoda</taxon>
        <taxon>Crustacea</taxon>
        <taxon>Multicrustacea</taxon>
        <taxon>Cirripedia</taxon>
        <taxon>Thoracica</taxon>
        <taxon>Thoracicalcarea</taxon>
        <taxon>Balanomorpha</taxon>
        <taxon>Balanoidea</taxon>
        <taxon>Balanidae</taxon>
        <taxon>Amphibalaninae</taxon>
        <taxon>Amphibalanus</taxon>
    </lineage>
</organism>
<proteinExistence type="predicted"/>